<sequence>MRLLRCRLLFYRLNLRFVVFLSIAHAFLQAKSSLHPRQKYRLMRILYKLLYKIYILTSHHKKQLARATFY</sequence>
<comment type="caution">
    <text evidence="1">The sequence shown here is derived from an EMBL/GenBank/DDBJ whole genome shotgun (WGS) entry which is preliminary data.</text>
</comment>
<proteinExistence type="predicted"/>
<evidence type="ECO:0000313" key="1">
    <source>
        <dbReference type="EMBL" id="EGC17972.1"/>
    </source>
</evidence>
<keyword evidence="2" id="KW-1185">Reference proteome</keyword>
<reference evidence="1 2" key="1">
    <citation type="submission" date="2011-01" db="EMBL/GenBank/DDBJ databases">
        <authorList>
            <person name="Muzny D."/>
            <person name="Qin X."/>
            <person name="Deng J."/>
            <person name="Jiang H."/>
            <person name="Liu Y."/>
            <person name="Qu J."/>
            <person name="Song X.-Z."/>
            <person name="Zhang L."/>
            <person name="Thornton R."/>
            <person name="Coyle M."/>
            <person name="Francisco L."/>
            <person name="Jackson L."/>
            <person name="Javaid M."/>
            <person name="Korchina V."/>
            <person name="Kovar C."/>
            <person name="Mata R."/>
            <person name="Mathew T."/>
            <person name="Ngo R."/>
            <person name="Nguyen L."/>
            <person name="Nguyen N."/>
            <person name="Okwuonu G."/>
            <person name="Ongeri F."/>
            <person name="Pham C."/>
            <person name="Simmons D."/>
            <person name="Wilczek-Boney K."/>
            <person name="Hale W."/>
            <person name="Jakkamsetti A."/>
            <person name="Pham P."/>
            <person name="Ruth R."/>
            <person name="San Lucas F."/>
            <person name="Warren J."/>
            <person name="Zhang J."/>
            <person name="Zhao Z."/>
            <person name="Zhou C."/>
            <person name="Zhu D."/>
            <person name="Lee S."/>
            <person name="Bess C."/>
            <person name="Blankenburg K."/>
            <person name="Forbes L."/>
            <person name="Fu Q."/>
            <person name="Gubbala S."/>
            <person name="Hirani K."/>
            <person name="Jayaseelan J.C."/>
            <person name="Lara F."/>
            <person name="Munidasa M."/>
            <person name="Palculict T."/>
            <person name="Patil S."/>
            <person name="Pu L.-L."/>
            <person name="Saada N."/>
            <person name="Tang L."/>
            <person name="Weissenberger G."/>
            <person name="Zhu Y."/>
            <person name="Hemphill L."/>
            <person name="Shang Y."/>
            <person name="Youmans B."/>
            <person name="Ayvaz T."/>
            <person name="Ross M."/>
            <person name="Santibanez J."/>
            <person name="Aqrawi P."/>
            <person name="Gross S."/>
            <person name="Joshi V."/>
            <person name="Fowler G."/>
            <person name="Nazareth L."/>
            <person name="Reid J."/>
            <person name="Worley K."/>
            <person name="Petrosino J."/>
            <person name="Highlander S."/>
            <person name="Gibbs R."/>
        </authorList>
    </citation>
    <scope>NUCLEOTIDE SEQUENCE [LARGE SCALE GENOMIC DNA]</scope>
    <source>
        <strain evidence="1 2">ATCC 33394</strain>
    </source>
</reference>
<organism evidence="1 2">
    <name type="scientific">Kingella denitrificans ATCC 33394</name>
    <dbReference type="NCBI Taxonomy" id="888741"/>
    <lineage>
        <taxon>Bacteria</taxon>
        <taxon>Pseudomonadati</taxon>
        <taxon>Pseudomonadota</taxon>
        <taxon>Betaproteobacteria</taxon>
        <taxon>Neisseriales</taxon>
        <taxon>Neisseriaceae</taxon>
        <taxon>Kingella</taxon>
    </lineage>
</organism>
<protein>
    <submittedName>
        <fullName evidence="1">Uncharacterized protein</fullName>
    </submittedName>
</protein>
<evidence type="ECO:0000313" key="2">
    <source>
        <dbReference type="Proteomes" id="UP000004088"/>
    </source>
</evidence>
<dbReference type="Proteomes" id="UP000004088">
    <property type="component" value="Unassembled WGS sequence"/>
</dbReference>
<accession>F0EXE1</accession>
<dbReference type="STRING" id="888741.HMPREF9098_0525"/>
<name>F0EXE1_9NEIS</name>
<dbReference type="EMBL" id="AEWV01000008">
    <property type="protein sequence ID" value="EGC17972.1"/>
    <property type="molecule type" value="Genomic_DNA"/>
</dbReference>
<dbReference type="AlphaFoldDB" id="F0EXE1"/>
<dbReference type="HOGENOM" id="CLU_2752418_0_0_4"/>
<gene>
    <name evidence="1" type="ORF">HMPREF9098_0525</name>
</gene>